<dbReference type="STRING" id="357804.Ping_3566"/>
<evidence type="ECO:0000256" key="5">
    <source>
        <dbReference type="HAMAP-Rule" id="MF_00724"/>
    </source>
</evidence>
<dbReference type="GO" id="GO:0003774">
    <property type="term" value="F:cytoskeletal motor activity"/>
    <property type="evidence" value="ECO:0007669"/>
    <property type="project" value="InterPro"/>
</dbReference>
<dbReference type="eggNOG" id="COG1677">
    <property type="taxonomic scope" value="Bacteria"/>
</dbReference>
<accession>A1T0I4</accession>
<dbReference type="GO" id="GO:0009425">
    <property type="term" value="C:bacterial-type flagellum basal body"/>
    <property type="evidence" value="ECO:0007669"/>
    <property type="project" value="UniProtKB-SubCell"/>
</dbReference>
<evidence type="ECO:0000313" key="7">
    <source>
        <dbReference type="Proteomes" id="UP000000639"/>
    </source>
</evidence>
<organism evidence="6 7">
    <name type="scientific">Psychromonas ingrahamii (strain DSM 17664 / CCUG 51855 / 37)</name>
    <dbReference type="NCBI Taxonomy" id="357804"/>
    <lineage>
        <taxon>Bacteria</taxon>
        <taxon>Pseudomonadati</taxon>
        <taxon>Pseudomonadota</taxon>
        <taxon>Gammaproteobacteria</taxon>
        <taxon>Alteromonadales</taxon>
        <taxon>Psychromonadaceae</taxon>
        <taxon>Psychromonas</taxon>
    </lineage>
</organism>
<keyword evidence="6" id="KW-0966">Cell projection</keyword>
<reference evidence="6 7" key="1">
    <citation type="submission" date="2007-01" db="EMBL/GenBank/DDBJ databases">
        <title>Complete sequence of Psychromonas ingrahamii 37.</title>
        <authorList>
            <consortium name="US DOE Joint Genome Institute"/>
            <person name="Copeland A."/>
            <person name="Lucas S."/>
            <person name="Lapidus A."/>
            <person name="Barry K."/>
            <person name="Detter J.C."/>
            <person name="Glavina del Rio T."/>
            <person name="Hammon N."/>
            <person name="Israni S."/>
            <person name="Dalin E."/>
            <person name="Tice H."/>
            <person name="Pitluck S."/>
            <person name="Thompson L.S."/>
            <person name="Brettin T."/>
            <person name="Bruce D."/>
            <person name="Han C."/>
            <person name="Tapia R."/>
            <person name="Schmutz J."/>
            <person name="Larimer F."/>
            <person name="Land M."/>
            <person name="Hauser L."/>
            <person name="Kyrpides N."/>
            <person name="Ivanova N."/>
            <person name="Staley J."/>
            <person name="Richardson P."/>
        </authorList>
    </citation>
    <scope>NUCLEOTIDE SEQUENCE [LARGE SCALE GENOMIC DNA]</scope>
    <source>
        <strain evidence="6 7">37</strain>
    </source>
</reference>
<comment type="subcellular location">
    <subcellularLocation>
        <location evidence="1 5">Bacterial flagellum basal body</location>
    </subcellularLocation>
</comment>
<keyword evidence="7" id="KW-1185">Reference proteome</keyword>
<evidence type="ECO:0000256" key="4">
    <source>
        <dbReference type="ARBA" id="ARBA00023143"/>
    </source>
</evidence>
<proteinExistence type="inferred from homology"/>
<dbReference type="NCBIfam" id="TIGR00205">
    <property type="entry name" value="fliE"/>
    <property type="match status" value="1"/>
</dbReference>
<gene>
    <name evidence="5" type="primary">fliE</name>
    <name evidence="6" type="ordered locus">Ping_3566</name>
</gene>
<dbReference type="PANTHER" id="PTHR34653">
    <property type="match status" value="1"/>
</dbReference>
<dbReference type="HAMAP" id="MF_00724">
    <property type="entry name" value="FliE"/>
    <property type="match status" value="1"/>
</dbReference>
<dbReference type="AlphaFoldDB" id="A1T0I4"/>
<dbReference type="Proteomes" id="UP000000639">
    <property type="component" value="Chromosome"/>
</dbReference>
<evidence type="ECO:0000256" key="2">
    <source>
        <dbReference type="ARBA" id="ARBA00009272"/>
    </source>
</evidence>
<dbReference type="HOGENOM" id="CLU_147249_1_0_6"/>
<comment type="similarity">
    <text evidence="2 5">Belongs to the FliE family.</text>
</comment>
<keyword evidence="6" id="KW-0969">Cilium</keyword>
<keyword evidence="4 5" id="KW-0975">Bacterial flagellum</keyword>
<dbReference type="InterPro" id="IPR001624">
    <property type="entry name" value="FliE"/>
</dbReference>
<evidence type="ECO:0000256" key="1">
    <source>
        <dbReference type="ARBA" id="ARBA00004117"/>
    </source>
</evidence>
<keyword evidence="6" id="KW-0282">Flagellum</keyword>
<sequence>MNISATSLLNADHLQKISDIKSSPIKANNFAATPQVDFSKTLISVLNSVNDQQVSATQKINAVELGKSDDLIGAVVAAQKASLSFTALMQVRNKLLSSFDEVMKMSV</sequence>
<dbReference type="PRINTS" id="PR01006">
    <property type="entry name" value="FLGHOOKFLIE"/>
</dbReference>
<name>A1T0I4_PSYIN</name>
<dbReference type="GO" id="GO:0005198">
    <property type="term" value="F:structural molecule activity"/>
    <property type="evidence" value="ECO:0007669"/>
    <property type="project" value="UniProtKB-UniRule"/>
</dbReference>
<dbReference type="RefSeq" id="WP_011771797.1">
    <property type="nucleotide sequence ID" value="NC_008709.1"/>
</dbReference>
<dbReference type="GO" id="GO:0071973">
    <property type="term" value="P:bacterial-type flagellum-dependent cell motility"/>
    <property type="evidence" value="ECO:0007669"/>
    <property type="project" value="InterPro"/>
</dbReference>
<dbReference type="KEGG" id="pin:Ping_3566"/>
<dbReference type="Pfam" id="PF02049">
    <property type="entry name" value="FliE"/>
    <property type="match status" value="1"/>
</dbReference>
<dbReference type="EMBL" id="CP000510">
    <property type="protein sequence ID" value="ABM05249.1"/>
    <property type="molecule type" value="Genomic_DNA"/>
</dbReference>
<evidence type="ECO:0000313" key="6">
    <source>
        <dbReference type="EMBL" id="ABM05249.1"/>
    </source>
</evidence>
<dbReference type="PANTHER" id="PTHR34653:SF1">
    <property type="entry name" value="FLAGELLAR HOOK-BASAL BODY COMPLEX PROTEIN FLIE"/>
    <property type="match status" value="1"/>
</dbReference>
<evidence type="ECO:0000256" key="3">
    <source>
        <dbReference type="ARBA" id="ARBA00018024"/>
    </source>
</evidence>
<protein>
    <recommendedName>
        <fullName evidence="3 5">Flagellar hook-basal body complex protein FliE</fullName>
    </recommendedName>
</protein>